<keyword evidence="3 4" id="KW-0418">Kinase</keyword>
<dbReference type="EMBL" id="JH795855">
    <property type="protein sequence ID" value="EJU06134.1"/>
    <property type="molecule type" value="Genomic_DNA"/>
</dbReference>
<dbReference type="GO" id="GO:0046854">
    <property type="term" value="P:phosphatidylinositol phosphate biosynthetic process"/>
    <property type="evidence" value="ECO:0007669"/>
    <property type="project" value="TreeGrafter"/>
</dbReference>
<name>M5GB31_DACPD</name>
<dbReference type="OMA" id="CRAEMFL"/>
<dbReference type="InterPro" id="IPR038286">
    <property type="entry name" value="IPK_sf"/>
</dbReference>
<dbReference type="EC" id="2.7.-.-" evidence="4"/>
<dbReference type="GeneID" id="63689680"/>
<dbReference type="GO" id="GO:0000824">
    <property type="term" value="F:inositol-1,4,5,6-tetrakisphosphate 3-kinase activity"/>
    <property type="evidence" value="ECO:0007669"/>
    <property type="project" value="TreeGrafter"/>
</dbReference>
<dbReference type="Gene3D" id="3.30.470.160">
    <property type="entry name" value="Inositol polyphosphate kinase"/>
    <property type="match status" value="1"/>
</dbReference>
<evidence type="ECO:0000256" key="4">
    <source>
        <dbReference type="RuleBase" id="RU363090"/>
    </source>
</evidence>
<evidence type="ECO:0000256" key="5">
    <source>
        <dbReference type="SAM" id="MobiDB-lite"/>
    </source>
</evidence>
<protein>
    <recommendedName>
        <fullName evidence="4">Kinase</fullName>
        <ecNumber evidence="4">2.7.-.-</ecNumber>
    </recommendedName>
</protein>
<sequence>MDDNALRISTSGDNGLDRHGGDEPIFDLDGPHSGRWLRPVRLRPFRNKVGGHSAIYKFTKRAVCKPLASRENIFYEAVEREAPALLGFIPRYLGVMLVNYRRCKEADTSGVFGDMEDVEGIVADYQRRPPLSGDGFRKSRKTMSTAAAVNGMHTPLESPVALSPPSHELQGTRQEHFILLEDLTGRLRKPCVLDLKMGTRQYGVDALPAKKKSQRAKCDRTTSRTLGARICGMQVWDKVEGSFYQQDKYIGRKIKTEDFPNSLARFLFDGDKFLVYHIPPMIQKLCALARIIVQLTGYRFYGCSLLLLYEGEPDIQSAYARLGPAAHLLCIDLSVPTKKDGRACRKRKGELDIRIVDFAHSATGKDYLPHPPPSPGAPEMLNSNGYDSRVDPVSGLIYARFSPHRPELPDIGFLFGLKNLVHTLDKMWNEERSKRSRAIQEGRMAEAEKLSPLPQDGREVFDTVFGKPGAPGLVTDGYIST</sequence>
<dbReference type="PANTHER" id="PTHR12400">
    <property type="entry name" value="INOSITOL POLYPHOSPHATE KINASE"/>
    <property type="match status" value="1"/>
</dbReference>
<accession>M5GB31</accession>
<dbReference type="OrthoDB" id="2573163at2759"/>
<dbReference type="SUPFAM" id="SSF56104">
    <property type="entry name" value="SAICAR synthase-like"/>
    <property type="match status" value="1"/>
</dbReference>
<keyword evidence="2 4" id="KW-0808">Transferase</keyword>
<proteinExistence type="inferred from homology"/>
<evidence type="ECO:0000256" key="3">
    <source>
        <dbReference type="ARBA" id="ARBA00022777"/>
    </source>
</evidence>
<dbReference type="GO" id="GO:0032958">
    <property type="term" value="P:inositol phosphate biosynthetic process"/>
    <property type="evidence" value="ECO:0007669"/>
    <property type="project" value="InterPro"/>
</dbReference>
<dbReference type="Proteomes" id="UP000030653">
    <property type="component" value="Unassembled WGS sequence"/>
</dbReference>
<dbReference type="InterPro" id="IPR005522">
    <property type="entry name" value="IPK"/>
</dbReference>
<gene>
    <name evidence="6" type="ORF">DACRYDRAFT_44967</name>
</gene>
<dbReference type="Pfam" id="PF03770">
    <property type="entry name" value="IPK"/>
    <property type="match status" value="1"/>
</dbReference>
<dbReference type="GO" id="GO:0005634">
    <property type="term" value="C:nucleus"/>
    <property type="evidence" value="ECO:0007669"/>
    <property type="project" value="TreeGrafter"/>
</dbReference>
<evidence type="ECO:0000256" key="1">
    <source>
        <dbReference type="ARBA" id="ARBA00007374"/>
    </source>
</evidence>
<feature type="region of interest" description="Disordered" evidence="5">
    <location>
        <begin position="1"/>
        <end position="27"/>
    </location>
</feature>
<comment type="similarity">
    <text evidence="1 4">Belongs to the inositol phosphokinase (IPK) family.</text>
</comment>
<dbReference type="PANTHER" id="PTHR12400:SF21">
    <property type="entry name" value="KINASE"/>
    <property type="match status" value="1"/>
</dbReference>
<keyword evidence="7" id="KW-1185">Reference proteome</keyword>
<dbReference type="AlphaFoldDB" id="M5GB31"/>
<evidence type="ECO:0000256" key="2">
    <source>
        <dbReference type="ARBA" id="ARBA00022679"/>
    </source>
</evidence>
<dbReference type="HOGENOM" id="CLU_014862_0_0_1"/>
<dbReference type="STRING" id="1858805.M5GB31"/>
<dbReference type="RefSeq" id="XP_040633028.1">
    <property type="nucleotide sequence ID" value="XM_040774618.1"/>
</dbReference>
<evidence type="ECO:0000313" key="7">
    <source>
        <dbReference type="Proteomes" id="UP000030653"/>
    </source>
</evidence>
<organism evidence="6 7">
    <name type="scientific">Dacryopinax primogenitus (strain DJM 731)</name>
    <name type="common">Brown rot fungus</name>
    <dbReference type="NCBI Taxonomy" id="1858805"/>
    <lineage>
        <taxon>Eukaryota</taxon>
        <taxon>Fungi</taxon>
        <taxon>Dikarya</taxon>
        <taxon>Basidiomycota</taxon>
        <taxon>Agaricomycotina</taxon>
        <taxon>Dacrymycetes</taxon>
        <taxon>Dacrymycetales</taxon>
        <taxon>Dacrymycetaceae</taxon>
        <taxon>Dacryopinax</taxon>
    </lineage>
</organism>
<evidence type="ECO:0000313" key="6">
    <source>
        <dbReference type="EMBL" id="EJU06134.1"/>
    </source>
</evidence>
<dbReference type="GO" id="GO:0005737">
    <property type="term" value="C:cytoplasm"/>
    <property type="evidence" value="ECO:0007669"/>
    <property type="project" value="TreeGrafter"/>
</dbReference>
<reference evidence="6 7" key="1">
    <citation type="journal article" date="2012" name="Science">
        <title>The Paleozoic origin of enzymatic lignin decomposition reconstructed from 31 fungal genomes.</title>
        <authorList>
            <person name="Floudas D."/>
            <person name="Binder M."/>
            <person name="Riley R."/>
            <person name="Barry K."/>
            <person name="Blanchette R.A."/>
            <person name="Henrissat B."/>
            <person name="Martinez A.T."/>
            <person name="Otillar R."/>
            <person name="Spatafora J.W."/>
            <person name="Yadav J.S."/>
            <person name="Aerts A."/>
            <person name="Benoit I."/>
            <person name="Boyd A."/>
            <person name="Carlson A."/>
            <person name="Copeland A."/>
            <person name="Coutinho P.M."/>
            <person name="de Vries R.P."/>
            <person name="Ferreira P."/>
            <person name="Findley K."/>
            <person name="Foster B."/>
            <person name="Gaskell J."/>
            <person name="Glotzer D."/>
            <person name="Gorecki P."/>
            <person name="Heitman J."/>
            <person name="Hesse C."/>
            <person name="Hori C."/>
            <person name="Igarashi K."/>
            <person name="Jurgens J.A."/>
            <person name="Kallen N."/>
            <person name="Kersten P."/>
            <person name="Kohler A."/>
            <person name="Kuees U."/>
            <person name="Kumar T.K.A."/>
            <person name="Kuo A."/>
            <person name="LaButti K."/>
            <person name="Larrondo L.F."/>
            <person name="Lindquist E."/>
            <person name="Ling A."/>
            <person name="Lombard V."/>
            <person name="Lucas S."/>
            <person name="Lundell T."/>
            <person name="Martin R."/>
            <person name="McLaughlin D.J."/>
            <person name="Morgenstern I."/>
            <person name="Morin E."/>
            <person name="Murat C."/>
            <person name="Nagy L.G."/>
            <person name="Nolan M."/>
            <person name="Ohm R.A."/>
            <person name="Patyshakuliyeva A."/>
            <person name="Rokas A."/>
            <person name="Ruiz-Duenas F.J."/>
            <person name="Sabat G."/>
            <person name="Salamov A."/>
            <person name="Samejima M."/>
            <person name="Schmutz J."/>
            <person name="Slot J.C."/>
            <person name="St John F."/>
            <person name="Stenlid J."/>
            <person name="Sun H."/>
            <person name="Sun S."/>
            <person name="Syed K."/>
            <person name="Tsang A."/>
            <person name="Wiebenga A."/>
            <person name="Young D."/>
            <person name="Pisabarro A."/>
            <person name="Eastwood D.C."/>
            <person name="Martin F."/>
            <person name="Cullen D."/>
            <person name="Grigoriev I.V."/>
            <person name="Hibbett D.S."/>
        </authorList>
    </citation>
    <scope>NUCLEOTIDE SEQUENCE [LARGE SCALE GENOMIC DNA]</scope>
    <source>
        <strain evidence="6 7">DJM-731 SS1</strain>
    </source>
</reference>
<dbReference type="GO" id="GO:0008440">
    <property type="term" value="F:inositol-1,4,5-trisphosphate 3-kinase activity"/>
    <property type="evidence" value="ECO:0007669"/>
    <property type="project" value="TreeGrafter"/>
</dbReference>